<feature type="domain" description="IclR-ED" evidence="5">
    <location>
        <begin position="70"/>
        <end position="254"/>
    </location>
</feature>
<protein>
    <submittedName>
        <fullName evidence="6">IclR family transcriptional regulator</fullName>
    </submittedName>
</protein>
<evidence type="ECO:0000256" key="3">
    <source>
        <dbReference type="ARBA" id="ARBA00023163"/>
    </source>
</evidence>
<dbReference type="AlphaFoldDB" id="A0A109JZB1"/>
<dbReference type="InterPro" id="IPR036388">
    <property type="entry name" value="WH-like_DNA-bd_sf"/>
</dbReference>
<dbReference type="EMBL" id="LNCU01000040">
    <property type="protein sequence ID" value="KWV57911.1"/>
    <property type="molecule type" value="Genomic_DNA"/>
</dbReference>
<dbReference type="GO" id="GO:0045892">
    <property type="term" value="P:negative regulation of DNA-templated transcription"/>
    <property type="evidence" value="ECO:0007669"/>
    <property type="project" value="TreeGrafter"/>
</dbReference>
<reference evidence="6 7" key="1">
    <citation type="submission" date="2015-11" db="EMBL/GenBank/DDBJ databases">
        <title>Draft Genome Sequence of the Strain BR 10303 (Bradyrhizobium sp.) isolated from nodules of Centrolobium paraense.</title>
        <authorList>
            <person name="Zelli J.E."/>
            <person name="Simoes-Araujo J.L."/>
            <person name="Barauna A.C."/>
            <person name="Silva K."/>
        </authorList>
    </citation>
    <scope>NUCLEOTIDE SEQUENCE [LARGE SCALE GENOMIC DNA]</scope>
    <source>
        <strain evidence="6 7">BR 10303</strain>
    </source>
</reference>
<keyword evidence="3" id="KW-0804">Transcription</keyword>
<dbReference type="InterPro" id="IPR014757">
    <property type="entry name" value="Tscrpt_reg_IclR_C"/>
</dbReference>
<evidence type="ECO:0000259" key="4">
    <source>
        <dbReference type="PROSITE" id="PS51077"/>
    </source>
</evidence>
<dbReference type="InterPro" id="IPR005471">
    <property type="entry name" value="Tscrpt_reg_IclR_N"/>
</dbReference>
<proteinExistence type="predicted"/>
<dbReference type="GO" id="GO:0003677">
    <property type="term" value="F:DNA binding"/>
    <property type="evidence" value="ECO:0007669"/>
    <property type="project" value="UniProtKB-KW"/>
</dbReference>
<organism evidence="6 7">
    <name type="scientific">Bradyrhizobium macuxiense</name>
    <dbReference type="NCBI Taxonomy" id="1755647"/>
    <lineage>
        <taxon>Bacteria</taxon>
        <taxon>Pseudomonadati</taxon>
        <taxon>Pseudomonadota</taxon>
        <taxon>Alphaproteobacteria</taxon>
        <taxon>Hyphomicrobiales</taxon>
        <taxon>Nitrobacteraceae</taxon>
        <taxon>Bradyrhizobium</taxon>
    </lineage>
</organism>
<dbReference type="Gene3D" id="1.10.10.10">
    <property type="entry name" value="Winged helix-like DNA-binding domain superfamily/Winged helix DNA-binding domain"/>
    <property type="match status" value="1"/>
</dbReference>
<keyword evidence="1" id="KW-0805">Transcription regulation</keyword>
<dbReference type="PROSITE" id="PS51077">
    <property type="entry name" value="HTH_ICLR"/>
    <property type="match status" value="1"/>
</dbReference>
<dbReference type="RefSeq" id="WP_066504602.1">
    <property type="nucleotide sequence ID" value="NZ_LNCU01000040.1"/>
</dbReference>
<dbReference type="PANTHER" id="PTHR30136:SF34">
    <property type="entry name" value="TRANSCRIPTIONAL REGULATOR"/>
    <property type="match status" value="1"/>
</dbReference>
<dbReference type="InterPro" id="IPR029016">
    <property type="entry name" value="GAF-like_dom_sf"/>
</dbReference>
<evidence type="ECO:0000313" key="6">
    <source>
        <dbReference type="EMBL" id="KWV57911.1"/>
    </source>
</evidence>
<keyword evidence="7" id="KW-1185">Reference proteome</keyword>
<dbReference type="Gene3D" id="3.30.450.40">
    <property type="match status" value="1"/>
</dbReference>
<dbReference type="GO" id="GO:0003700">
    <property type="term" value="F:DNA-binding transcription factor activity"/>
    <property type="evidence" value="ECO:0007669"/>
    <property type="project" value="TreeGrafter"/>
</dbReference>
<dbReference type="Pfam" id="PF01614">
    <property type="entry name" value="IclR_C"/>
    <property type="match status" value="1"/>
</dbReference>
<evidence type="ECO:0000256" key="1">
    <source>
        <dbReference type="ARBA" id="ARBA00023015"/>
    </source>
</evidence>
<dbReference type="OrthoDB" id="9807558at2"/>
<dbReference type="SUPFAM" id="SSF55781">
    <property type="entry name" value="GAF domain-like"/>
    <property type="match status" value="1"/>
</dbReference>
<comment type="caution">
    <text evidence="6">The sequence shown here is derived from an EMBL/GenBank/DDBJ whole genome shotgun (WGS) entry which is preliminary data.</text>
</comment>
<dbReference type="SUPFAM" id="SSF46785">
    <property type="entry name" value="Winged helix' DNA-binding domain"/>
    <property type="match status" value="1"/>
</dbReference>
<sequence>MSKESDGFVRAIARGFSIIEALGKPPGRHTLAEAADTAGLNRATARRILATLVALKYCTSDGRYFSLRPRALGLGLSYLNALPYWAHAQRALENLRNEVGESCAMAVLDEDEIVYALRLPARRILSANLGVGSRLPAHLVSLGRVLLAALPPVDRETYLGSGTFKQVTPRTITDPVRLSEQFARVESEGYAWVDGELDPAICGIAVPLRDPAGAVVAALSVNTISGTVSEAGARKKFLLPLRRTAQEIRSQMLTSS</sequence>
<gene>
    <name evidence="6" type="ORF">AS156_37575</name>
</gene>
<evidence type="ECO:0000256" key="2">
    <source>
        <dbReference type="ARBA" id="ARBA00023125"/>
    </source>
</evidence>
<dbReference type="InterPro" id="IPR050707">
    <property type="entry name" value="HTH_MetabolicPath_Reg"/>
</dbReference>
<feature type="domain" description="HTH iclR-type" evidence="4">
    <location>
        <begin position="9"/>
        <end position="69"/>
    </location>
</feature>
<evidence type="ECO:0000313" key="7">
    <source>
        <dbReference type="Proteomes" id="UP000057737"/>
    </source>
</evidence>
<keyword evidence="2" id="KW-0238">DNA-binding</keyword>
<dbReference type="PANTHER" id="PTHR30136">
    <property type="entry name" value="HELIX-TURN-HELIX TRANSCRIPTIONAL REGULATOR, ICLR FAMILY"/>
    <property type="match status" value="1"/>
</dbReference>
<dbReference type="Proteomes" id="UP000057737">
    <property type="component" value="Unassembled WGS sequence"/>
</dbReference>
<dbReference type="InterPro" id="IPR036390">
    <property type="entry name" value="WH_DNA-bd_sf"/>
</dbReference>
<evidence type="ECO:0000259" key="5">
    <source>
        <dbReference type="PROSITE" id="PS51078"/>
    </source>
</evidence>
<name>A0A109JZB1_9BRAD</name>
<dbReference type="Pfam" id="PF09339">
    <property type="entry name" value="HTH_IclR"/>
    <property type="match status" value="1"/>
</dbReference>
<dbReference type="SMART" id="SM00346">
    <property type="entry name" value="HTH_ICLR"/>
    <property type="match status" value="1"/>
</dbReference>
<accession>A0A109JZB1</accession>
<dbReference type="PROSITE" id="PS51078">
    <property type="entry name" value="ICLR_ED"/>
    <property type="match status" value="1"/>
</dbReference>